<dbReference type="GO" id="GO:0003677">
    <property type="term" value="F:DNA binding"/>
    <property type="evidence" value="ECO:0007669"/>
    <property type="project" value="InterPro"/>
</dbReference>
<evidence type="ECO:0000259" key="3">
    <source>
        <dbReference type="PROSITE" id="PS51737"/>
    </source>
</evidence>
<dbReference type="InterPro" id="IPR050639">
    <property type="entry name" value="SSR_resolvase"/>
</dbReference>
<dbReference type="PANTHER" id="PTHR30461">
    <property type="entry name" value="DNA-INVERTASE FROM LAMBDOID PROPHAGE"/>
    <property type="match status" value="1"/>
</dbReference>
<accession>A0A158RUL7</accession>
<protein>
    <submittedName>
        <fullName evidence="4">Recombinase family</fullName>
    </submittedName>
</protein>
<evidence type="ECO:0000313" key="4">
    <source>
        <dbReference type="EMBL" id="ACO31235.1"/>
    </source>
</evidence>
<dbReference type="PATRIC" id="fig|572264.18.peg.2024"/>
<dbReference type="CDD" id="cd00338">
    <property type="entry name" value="Ser_Recombinase"/>
    <property type="match status" value="1"/>
</dbReference>
<dbReference type="PROSITE" id="PS51736">
    <property type="entry name" value="RECOMBINASES_3"/>
    <property type="match status" value="1"/>
</dbReference>
<dbReference type="InterPro" id="IPR038109">
    <property type="entry name" value="DNA_bind_recomb_sf"/>
</dbReference>
<organism evidence="4 5">
    <name type="scientific">Bacillus cereus (strain 03BB102)</name>
    <dbReference type="NCBI Taxonomy" id="572264"/>
    <lineage>
        <taxon>Bacteria</taxon>
        <taxon>Bacillati</taxon>
        <taxon>Bacillota</taxon>
        <taxon>Bacilli</taxon>
        <taxon>Bacillales</taxon>
        <taxon>Bacillaceae</taxon>
        <taxon>Bacillus</taxon>
        <taxon>Bacillus cereus group</taxon>
    </lineage>
</organism>
<dbReference type="Gene3D" id="3.40.50.1390">
    <property type="entry name" value="Resolvase, N-terminal catalytic domain"/>
    <property type="match status" value="1"/>
</dbReference>
<evidence type="ECO:0000259" key="2">
    <source>
        <dbReference type="PROSITE" id="PS51736"/>
    </source>
</evidence>
<dbReference type="GO" id="GO:0000150">
    <property type="term" value="F:DNA strand exchange activity"/>
    <property type="evidence" value="ECO:0007669"/>
    <property type="project" value="InterPro"/>
</dbReference>
<sequence>MKPNIKDVAIYLRKSRDDSDGQEDVLAKHESLLLEYAKSHNFKYKIYKEIGSSEYIDWRPEMVRLLTDVEQELYDAVLVVDLDRLSRGDLEEMGRISRVFRNSKTLVLTPSKTYDFNNEDQALINNFEMVFANHEFRMINKRMIRGKKQGTKSGRWTNGRPPFPYVYNRLTKELDVDPDKVKVYELMKKMFLEDMKATYEIAWKLNELGFKTNRNSYWYENTVRRILKNEVHLGKVVYGKTSGSGSKKKPTANGVQIKDRSEWIIAEGSHQPLKTEEEHQRILAILESRRYTPKGTRTNVQVLSKLIYCGKCNRIMSFTGKASGKRYVKTCLTMDRFGNRCHNRSLNVEVIYAQLFLDLEQYEQQLLNHEPKEKQGDSSTLQLALHNKLEELERLEKGIERIKDLFIDEIIDKLEMQKRIEKQKQLMQTKKEEIRSIEQSLAVIENVRTDNDRLHAIREFKTAWDTDGISKRELNILAKQLIDRIEYVREGNNVQINIKFF</sequence>
<feature type="domain" description="Resolvase/invertase-type recombinase catalytic" evidence="2">
    <location>
        <begin position="7"/>
        <end position="154"/>
    </location>
</feature>
<dbReference type="InterPro" id="IPR011109">
    <property type="entry name" value="DNA_bind_recombinase_dom"/>
</dbReference>
<feature type="coiled-coil region" evidence="1">
    <location>
        <begin position="385"/>
        <end position="447"/>
    </location>
</feature>
<dbReference type="PROSITE" id="PS51737">
    <property type="entry name" value="RECOMBINASE_DNA_BIND"/>
    <property type="match status" value="1"/>
</dbReference>
<dbReference type="Pfam" id="PF13408">
    <property type="entry name" value="Zn_ribbon_recom"/>
    <property type="match status" value="1"/>
</dbReference>
<dbReference type="RefSeq" id="WP_000804003.1">
    <property type="nucleotide sequence ID" value="NC_012472.1"/>
</dbReference>
<dbReference type="InterPro" id="IPR036162">
    <property type="entry name" value="Resolvase-like_N_sf"/>
</dbReference>
<reference evidence="4 5" key="1">
    <citation type="submission" date="2009-02" db="EMBL/GenBank/DDBJ databases">
        <title>Genome sequence of Bacillus cereus 03BB102.</title>
        <authorList>
            <person name="Dodson R.J."/>
            <person name="Jackson P."/>
            <person name="Munk A.C."/>
            <person name="Brettin T."/>
            <person name="Bruce D."/>
            <person name="Detter C."/>
            <person name="Tapia R."/>
            <person name="Han C."/>
            <person name="Sutton G."/>
            <person name="Sims D."/>
        </authorList>
    </citation>
    <scope>NUCLEOTIDE SEQUENCE [LARGE SCALE GENOMIC DNA]</scope>
    <source>
        <strain evidence="4 5">03BB102</strain>
    </source>
</reference>
<name>A0A158RUL7_BACC3</name>
<proteinExistence type="predicted"/>
<dbReference type="Proteomes" id="UP000002210">
    <property type="component" value="Chromosome"/>
</dbReference>
<dbReference type="Gene3D" id="3.90.1750.20">
    <property type="entry name" value="Putative Large Serine Recombinase, Chain B, Domain 2"/>
    <property type="match status" value="1"/>
</dbReference>
<keyword evidence="1" id="KW-0175">Coiled coil</keyword>
<dbReference type="InterPro" id="IPR006119">
    <property type="entry name" value="Resolv_N"/>
</dbReference>
<dbReference type="SMART" id="SM00857">
    <property type="entry name" value="Resolvase"/>
    <property type="match status" value="1"/>
</dbReference>
<evidence type="ECO:0000313" key="5">
    <source>
        <dbReference type="Proteomes" id="UP000002210"/>
    </source>
</evidence>
<dbReference type="InterPro" id="IPR025827">
    <property type="entry name" value="Zn_ribbon_recom_dom"/>
</dbReference>
<dbReference type="Pfam" id="PF07508">
    <property type="entry name" value="Recombinase"/>
    <property type="match status" value="1"/>
</dbReference>
<feature type="domain" description="Recombinase" evidence="3">
    <location>
        <begin position="162"/>
        <end position="292"/>
    </location>
</feature>
<dbReference type="SUPFAM" id="SSF53041">
    <property type="entry name" value="Resolvase-like"/>
    <property type="match status" value="1"/>
</dbReference>
<dbReference type="PANTHER" id="PTHR30461:SF23">
    <property type="entry name" value="DNA RECOMBINASE-RELATED"/>
    <property type="match status" value="1"/>
</dbReference>
<dbReference type="KEGG" id="bcx:BCA_2078"/>
<dbReference type="EMBL" id="CP001407">
    <property type="protein sequence ID" value="ACO31235.1"/>
    <property type="molecule type" value="Genomic_DNA"/>
</dbReference>
<dbReference type="AlphaFoldDB" id="A0A158RUL7"/>
<evidence type="ECO:0000256" key="1">
    <source>
        <dbReference type="SAM" id="Coils"/>
    </source>
</evidence>
<gene>
    <name evidence="4" type="ordered locus">BCA_2078</name>
</gene>
<dbReference type="Pfam" id="PF00239">
    <property type="entry name" value="Resolvase"/>
    <property type="match status" value="1"/>
</dbReference>